<dbReference type="InterPro" id="IPR050266">
    <property type="entry name" value="AB_hydrolase_sf"/>
</dbReference>
<evidence type="ECO:0000259" key="1">
    <source>
        <dbReference type="Pfam" id="PF12146"/>
    </source>
</evidence>
<keyword evidence="2" id="KW-0378">Hydrolase</keyword>
<dbReference type="InterPro" id="IPR022742">
    <property type="entry name" value="Hydrolase_4"/>
</dbReference>
<name>A0ABW2F6T4_9BACL</name>
<dbReference type="PANTHER" id="PTHR43798">
    <property type="entry name" value="MONOACYLGLYCEROL LIPASE"/>
    <property type="match status" value="1"/>
</dbReference>
<evidence type="ECO:0000313" key="3">
    <source>
        <dbReference type="Proteomes" id="UP001596378"/>
    </source>
</evidence>
<dbReference type="GO" id="GO:0016787">
    <property type="term" value="F:hydrolase activity"/>
    <property type="evidence" value="ECO:0007669"/>
    <property type="project" value="UniProtKB-KW"/>
</dbReference>
<gene>
    <name evidence="2" type="ORF">ACFQMJ_08635</name>
</gene>
<proteinExistence type="predicted"/>
<dbReference type="Gene3D" id="3.40.50.1820">
    <property type="entry name" value="alpha/beta hydrolase"/>
    <property type="match status" value="1"/>
</dbReference>
<feature type="domain" description="Serine aminopeptidase S33" evidence="1">
    <location>
        <begin position="30"/>
        <end position="255"/>
    </location>
</feature>
<accession>A0ABW2F6T4</accession>
<dbReference type="EMBL" id="JBHTAI010000004">
    <property type="protein sequence ID" value="MFC7148586.1"/>
    <property type="molecule type" value="Genomic_DNA"/>
</dbReference>
<reference evidence="3" key="1">
    <citation type="journal article" date="2019" name="Int. J. Syst. Evol. Microbiol.">
        <title>The Global Catalogue of Microorganisms (GCM) 10K type strain sequencing project: providing services to taxonomists for standard genome sequencing and annotation.</title>
        <authorList>
            <consortium name="The Broad Institute Genomics Platform"/>
            <consortium name="The Broad Institute Genome Sequencing Center for Infectious Disease"/>
            <person name="Wu L."/>
            <person name="Ma J."/>
        </authorList>
    </citation>
    <scope>NUCLEOTIDE SEQUENCE [LARGE SCALE GENOMIC DNA]</scope>
    <source>
        <strain evidence="3">KCTC 12907</strain>
    </source>
</reference>
<dbReference type="RefSeq" id="WP_378045074.1">
    <property type="nucleotide sequence ID" value="NZ_JBHMDN010000007.1"/>
</dbReference>
<sequence length="283" mass="31940">MFERALPPVQTYEARDGKSLCYRHYGAESGKIVILLHGISEDGQYLHPLAEFISGNGLAQVVVPDLRGYGFHPVRRGDVEYIGQYDHDLEDLVGWLRNKSGDEPDIILAGHSQGGGNAIRMARRRLAKRIGGYLLLAPSVHPEAPINHKKDPWSELQVDKFRFAVLSALNAIGLRFWNGRTVLRIDKPLERRHGRETLELSYRLLQSRTTKAKYIKDLRAMTQPTLVLVGEKDEMFLPGQYAPLFAECRQAKVSLIRDSDHDGILSDKAALKEVESWFKALGE</sequence>
<comment type="caution">
    <text evidence="2">The sequence shown here is derived from an EMBL/GenBank/DDBJ whole genome shotgun (WGS) entry which is preliminary data.</text>
</comment>
<dbReference type="PANTHER" id="PTHR43798:SF33">
    <property type="entry name" value="HYDROLASE, PUTATIVE (AFU_ORTHOLOGUE AFUA_2G14860)-RELATED"/>
    <property type="match status" value="1"/>
</dbReference>
<evidence type="ECO:0000313" key="2">
    <source>
        <dbReference type="EMBL" id="MFC7148586.1"/>
    </source>
</evidence>
<organism evidence="2 3">
    <name type="scientific">Cohnella cellulosilytica</name>
    <dbReference type="NCBI Taxonomy" id="986710"/>
    <lineage>
        <taxon>Bacteria</taxon>
        <taxon>Bacillati</taxon>
        <taxon>Bacillota</taxon>
        <taxon>Bacilli</taxon>
        <taxon>Bacillales</taxon>
        <taxon>Paenibacillaceae</taxon>
        <taxon>Cohnella</taxon>
    </lineage>
</organism>
<protein>
    <submittedName>
        <fullName evidence="2">Alpha/beta hydrolase</fullName>
    </submittedName>
</protein>
<dbReference type="Pfam" id="PF12146">
    <property type="entry name" value="Hydrolase_4"/>
    <property type="match status" value="1"/>
</dbReference>
<dbReference type="Proteomes" id="UP001596378">
    <property type="component" value="Unassembled WGS sequence"/>
</dbReference>
<keyword evidence="3" id="KW-1185">Reference proteome</keyword>
<dbReference type="InterPro" id="IPR029058">
    <property type="entry name" value="AB_hydrolase_fold"/>
</dbReference>
<dbReference type="SUPFAM" id="SSF53474">
    <property type="entry name" value="alpha/beta-Hydrolases"/>
    <property type="match status" value="1"/>
</dbReference>